<dbReference type="RefSeq" id="WP_109366152.1">
    <property type="nucleotide sequence ID" value="NZ_OOFM01000001.1"/>
</dbReference>
<keyword evidence="4" id="KW-0804">Transcription</keyword>
<dbReference type="SUPFAM" id="SSF53850">
    <property type="entry name" value="Periplasmic binding protein-like II"/>
    <property type="match status" value="1"/>
</dbReference>
<dbReference type="Pfam" id="PF00126">
    <property type="entry name" value="HTH_1"/>
    <property type="match status" value="1"/>
</dbReference>
<dbReference type="Gene3D" id="1.10.10.10">
    <property type="entry name" value="Winged helix-like DNA-binding domain superfamily/Winged helix DNA-binding domain"/>
    <property type="match status" value="1"/>
</dbReference>
<dbReference type="InterPro" id="IPR050176">
    <property type="entry name" value="LTTR"/>
</dbReference>
<dbReference type="Gene3D" id="3.40.190.10">
    <property type="entry name" value="Periplasmic binding protein-like II"/>
    <property type="match status" value="2"/>
</dbReference>
<proteinExistence type="inferred from homology"/>
<protein>
    <submittedName>
        <fullName evidence="6">LysR-family transcriptional regulator</fullName>
    </submittedName>
</protein>
<dbReference type="FunFam" id="1.10.10.10:FF:000001">
    <property type="entry name" value="LysR family transcriptional regulator"/>
    <property type="match status" value="1"/>
</dbReference>
<evidence type="ECO:0000256" key="1">
    <source>
        <dbReference type="ARBA" id="ARBA00009437"/>
    </source>
</evidence>
<feature type="domain" description="HTH lysR-type" evidence="5">
    <location>
        <begin position="5"/>
        <end position="62"/>
    </location>
</feature>
<evidence type="ECO:0000256" key="2">
    <source>
        <dbReference type="ARBA" id="ARBA00023015"/>
    </source>
</evidence>
<dbReference type="InterPro" id="IPR036390">
    <property type="entry name" value="WH_DNA-bd_sf"/>
</dbReference>
<dbReference type="EMBL" id="OOFM01000001">
    <property type="protein sequence ID" value="SPL61993.1"/>
    <property type="molecule type" value="Genomic_DNA"/>
</dbReference>
<name>A0A2P9HD35_9HYPH</name>
<keyword evidence="2" id="KW-0805">Transcription regulation</keyword>
<dbReference type="Proteomes" id="UP000246073">
    <property type="component" value="Unassembled WGS sequence"/>
</dbReference>
<comment type="similarity">
    <text evidence="1">Belongs to the LysR transcriptional regulatory family.</text>
</comment>
<dbReference type="PANTHER" id="PTHR30579">
    <property type="entry name" value="TRANSCRIPTIONAL REGULATOR"/>
    <property type="match status" value="1"/>
</dbReference>
<dbReference type="SUPFAM" id="SSF46785">
    <property type="entry name" value="Winged helix' DNA-binding domain"/>
    <property type="match status" value="1"/>
</dbReference>
<dbReference type="PANTHER" id="PTHR30579:SF7">
    <property type="entry name" value="HTH-TYPE TRANSCRIPTIONAL REGULATOR LRHA-RELATED"/>
    <property type="match status" value="1"/>
</dbReference>
<evidence type="ECO:0000256" key="4">
    <source>
        <dbReference type="ARBA" id="ARBA00023163"/>
    </source>
</evidence>
<dbReference type="GO" id="GO:0003700">
    <property type="term" value="F:DNA-binding transcription factor activity"/>
    <property type="evidence" value="ECO:0007669"/>
    <property type="project" value="InterPro"/>
</dbReference>
<keyword evidence="3" id="KW-0238">DNA-binding</keyword>
<dbReference type="Pfam" id="PF03466">
    <property type="entry name" value="LysR_substrate"/>
    <property type="match status" value="1"/>
</dbReference>
<dbReference type="PROSITE" id="PS50931">
    <property type="entry name" value="HTH_LYSR"/>
    <property type="match status" value="1"/>
</dbReference>
<evidence type="ECO:0000256" key="3">
    <source>
        <dbReference type="ARBA" id="ARBA00023125"/>
    </source>
</evidence>
<reference evidence="7" key="1">
    <citation type="submission" date="2017-12" db="EMBL/GenBank/DDBJ databases">
        <authorList>
            <person name="Diaz M."/>
        </authorList>
    </citation>
    <scope>NUCLEOTIDE SEQUENCE [LARGE SCALE GENOMIC DNA]</scope>
    <source>
        <strain evidence="7">FI11154</strain>
    </source>
</reference>
<dbReference type="InterPro" id="IPR005119">
    <property type="entry name" value="LysR_subst-bd"/>
</dbReference>
<evidence type="ECO:0000313" key="6">
    <source>
        <dbReference type="EMBL" id="SPL61993.1"/>
    </source>
</evidence>
<evidence type="ECO:0000313" key="7">
    <source>
        <dbReference type="Proteomes" id="UP000246073"/>
    </source>
</evidence>
<evidence type="ECO:0000259" key="5">
    <source>
        <dbReference type="PROSITE" id="PS50931"/>
    </source>
</evidence>
<dbReference type="InterPro" id="IPR036388">
    <property type="entry name" value="WH-like_DNA-bd_sf"/>
</dbReference>
<dbReference type="PRINTS" id="PR00039">
    <property type="entry name" value="HTHLYSR"/>
</dbReference>
<organism evidence="6 7">
    <name type="scientific">Ochrobactrum soli</name>
    <dbReference type="NCBI Taxonomy" id="2448455"/>
    <lineage>
        <taxon>Bacteria</taxon>
        <taxon>Pseudomonadati</taxon>
        <taxon>Pseudomonadota</taxon>
        <taxon>Alphaproteobacteria</taxon>
        <taxon>Hyphomicrobiales</taxon>
        <taxon>Brucellaceae</taxon>
        <taxon>Brucella/Ochrobactrum group</taxon>
        <taxon>Ochrobactrum</taxon>
    </lineage>
</organism>
<dbReference type="InterPro" id="IPR000847">
    <property type="entry name" value="LysR_HTH_N"/>
</dbReference>
<accession>A0A2P9HD35</accession>
<dbReference type="AlphaFoldDB" id="A0A2P9HD35"/>
<gene>
    <name evidence="6" type="ORF">OHAE_4785</name>
</gene>
<dbReference type="GO" id="GO:0003677">
    <property type="term" value="F:DNA binding"/>
    <property type="evidence" value="ECO:0007669"/>
    <property type="project" value="UniProtKB-KW"/>
</dbReference>
<sequence>MDASYDLRLLRMFIAVAETGALSKAADRLARTQAAVSMQLQRIEKELDRELFTRSSRGVSLTEAGEAFLTYARRVIALTEDMQRGLLDKKLVGRIRLGLFEDLAVTRLPGAIAQFRQKHPSVDIELSSSNSAQLARSFHEGQTDIVVADPARFALPPLSFISYQLVWCASRLLDVDEKNPLPVVLFETSCSWQDRMIASLAEAGIAWTVGCRVKSLPAMLTALRGGLGVGVLFSEAVPSDCQTINGRYNLPIAPIAEFGIYTVDAPSPLISELAKALETLS</sequence>